<accession>A0ABR4E6Z8</accession>
<gene>
    <name evidence="6" type="ORF">FJTKL_14618</name>
</gene>
<keyword evidence="7" id="KW-1185">Reference proteome</keyword>
<evidence type="ECO:0000256" key="1">
    <source>
        <dbReference type="ARBA" id="ARBA00023002"/>
    </source>
</evidence>
<feature type="region of interest" description="Disordered" evidence="3">
    <location>
        <begin position="221"/>
        <end position="256"/>
    </location>
</feature>
<evidence type="ECO:0000313" key="7">
    <source>
        <dbReference type="Proteomes" id="UP001600888"/>
    </source>
</evidence>
<keyword evidence="4" id="KW-0732">Signal</keyword>
<keyword evidence="1" id="KW-0560">Oxidoreductase</keyword>
<dbReference type="PANTHER" id="PTHR10366">
    <property type="entry name" value="NAD DEPENDENT EPIMERASE/DEHYDRATASE"/>
    <property type="match status" value="1"/>
</dbReference>
<comment type="similarity">
    <text evidence="2">Belongs to the NAD(P)-dependent epimerase/dehydratase family. Dihydroflavonol-4-reductase subfamily.</text>
</comment>
<proteinExistence type="inferred from homology"/>
<dbReference type="InterPro" id="IPR016040">
    <property type="entry name" value="NAD(P)-bd_dom"/>
</dbReference>
<feature type="domain" description="NAD(P)-binding" evidence="5">
    <location>
        <begin position="70"/>
        <end position="170"/>
    </location>
</feature>
<feature type="compositionally biased region" description="Polar residues" evidence="3">
    <location>
        <begin position="236"/>
        <end position="245"/>
    </location>
</feature>
<feature type="signal peptide" evidence="4">
    <location>
        <begin position="1"/>
        <end position="17"/>
    </location>
</feature>
<evidence type="ECO:0000259" key="5">
    <source>
        <dbReference type="Pfam" id="PF13460"/>
    </source>
</evidence>
<dbReference type="Gene3D" id="3.40.50.720">
    <property type="entry name" value="NAD(P)-binding Rossmann-like Domain"/>
    <property type="match status" value="1"/>
</dbReference>
<feature type="chain" id="PRO_5045280906" description="NAD(P)-binding domain-containing protein" evidence="4">
    <location>
        <begin position="18"/>
        <end position="256"/>
    </location>
</feature>
<evidence type="ECO:0000256" key="2">
    <source>
        <dbReference type="ARBA" id="ARBA00023445"/>
    </source>
</evidence>
<dbReference type="SUPFAM" id="SSF51735">
    <property type="entry name" value="NAD(P)-binding Rossmann-fold domains"/>
    <property type="match status" value="1"/>
</dbReference>
<evidence type="ECO:0000313" key="6">
    <source>
        <dbReference type="EMBL" id="KAL2278202.1"/>
    </source>
</evidence>
<reference evidence="6 7" key="1">
    <citation type="submission" date="2024-03" db="EMBL/GenBank/DDBJ databases">
        <title>A high-quality draft genome sequence of Diaporthe vaccinii, a causative agent of upright dieback and viscid rot disease in cranberry plants.</title>
        <authorList>
            <person name="Sarrasin M."/>
            <person name="Lang B.F."/>
            <person name="Burger G."/>
        </authorList>
    </citation>
    <scope>NUCLEOTIDE SEQUENCE [LARGE SCALE GENOMIC DNA]</scope>
    <source>
        <strain evidence="6 7">IS7</strain>
    </source>
</reference>
<dbReference type="PANTHER" id="PTHR10366:SF564">
    <property type="entry name" value="STEROL-4-ALPHA-CARBOXYLATE 3-DEHYDROGENASE, DECARBOXYLATING"/>
    <property type="match status" value="1"/>
</dbReference>
<name>A0ABR4E6Z8_9PEZI</name>
<dbReference type="InterPro" id="IPR036291">
    <property type="entry name" value="NAD(P)-bd_dom_sf"/>
</dbReference>
<dbReference type="EMBL" id="JBAWTH010000089">
    <property type="protein sequence ID" value="KAL2278202.1"/>
    <property type="molecule type" value="Genomic_DNA"/>
</dbReference>
<dbReference type="Proteomes" id="UP001600888">
    <property type="component" value="Unassembled WGS sequence"/>
</dbReference>
<dbReference type="InterPro" id="IPR050425">
    <property type="entry name" value="NAD(P)_dehydrat-like"/>
</dbReference>
<organism evidence="6 7">
    <name type="scientific">Diaporthe vaccinii</name>
    <dbReference type="NCBI Taxonomy" id="105482"/>
    <lineage>
        <taxon>Eukaryota</taxon>
        <taxon>Fungi</taxon>
        <taxon>Dikarya</taxon>
        <taxon>Ascomycota</taxon>
        <taxon>Pezizomycotina</taxon>
        <taxon>Sordariomycetes</taxon>
        <taxon>Sordariomycetidae</taxon>
        <taxon>Diaporthales</taxon>
        <taxon>Diaporthaceae</taxon>
        <taxon>Diaporthe</taxon>
        <taxon>Diaporthe eres species complex</taxon>
    </lineage>
</organism>
<evidence type="ECO:0000256" key="3">
    <source>
        <dbReference type="SAM" id="MobiDB-lite"/>
    </source>
</evidence>
<protein>
    <recommendedName>
        <fullName evidence="5">NAD(P)-binding domain-containing protein</fullName>
    </recommendedName>
</protein>
<dbReference type="Pfam" id="PF13460">
    <property type="entry name" value="NAD_binding_10"/>
    <property type="match status" value="1"/>
</dbReference>
<sequence>MKYLAILIATLAASVMAQNNKNDNCGFPDGPDCESLGEGASGLEQFTDPAGVDAGCCLLPFRCGNGDGVEKGVKIHAVVRRESAGKPLEDKYGGKVQVFVAPDLTTPDASQGAIRGCDAVVHVASPFRYKFSDAATEVLDPAINCAVAALEAAAAEPRVKRVVFTSSVAACLDPLHATGFHRPGHTYTEADWNPVGYEQAAGLTAFPPAYTASKALAEKGGVGLHGGREPGFRSRGASTRATRGANTGRPWPGRRT</sequence>
<evidence type="ECO:0000256" key="4">
    <source>
        <dbReference type="SAM" id="SignalP"/>
    </source>
</evidence>
<comment type="caution">
    <text evidence="6">The sequence shown here is derived from an EMBL/GenBank/DDBJ whole genome shotgun (WGS) entry which is preliminary data.</text>
</comment>